<dbReference type="EMBL" id="WIWI01000045">
    <property type="protein sequence ID" value="MQT90786.1"/>
    <property type="molecule type" value="Genomic_DNA"/>
</dbReference>
<dbReference type="EMBL" id="WIWJ01000045">
    <property type="protein sequence ID" value="MQT49153.1"/>
    <property type="molecule type" value="Genomic_DNA"/>
</dbReference>
<evidence type="ECO:0000313" key="4">
    <source>
        <dbReference type="Proteomes" id="UP000489190"/>
    </source>
</evidence>
<dbReference type="Proteomes" id="UP000489190">
    <property type="component" value="Unassembled WGS sequence"/>
</dbReference>
<accession>A0A7X1WDB4</accession>
<sequence>MYTISAAPDVLVATTLFENVSARLWASFEYLLRSIGQEDSRFFGLISEYRNCPKAPPFFFAAHETLISYYVRGEEVSKSLSERLLCFSSCERHSNLEVLPFLMSSGLQNEICSSVVYSDIRKTYEDADANVALPKEIGSEGEFLASRRLMIHALDIIRCADDALYAEMAQVVDEIRIFQSGYCRAGTNFNALGMIYVGSCSVHDTVSRYIEHVVHESAHNLLYAHWVHDPLFENHNDRLYPTPFRKQARPLSAIYHAAFVLARTIYVFERIYKADPGALDFSKVRTNYNERGNDASFKDKFFQTLGVVYEHAELTAYGRSLIKSCQEMVEGCEIAI</sequence>
<dbReference type="Proteomes" id="UP000441404">
    <property type="component" value="Unassembled WGS sequence"/>
</dbReference>
<dbReference type="AlphaFoldDB" id="A0A7X1WDB4"/>
<reference evidence="3 4" key="1">
    <citation type="submission" date="2019-10" db="EMBL/GenBank/DDBJ databases">
        <title>Evaluation of single-gene subtyping targets for Pseudomonas.</title>
        <authorList>
            <person name="Reichler S.J."/>
            <person name="Orsi R.H."/>
            <person name="Wiedmann M."/>
            <person name="Martin N.H."/>
            <person name="Murphy S.I."/>
        </authorList>
    </citation>
    <scope>NUCLEOTIDE SEQUENCE [LARGE SCALE GENOMIC DNA]</scope>
    <source>
        <strain evidence="2 4">FSL R10-3254</strain>
        <strain evidence="1 3">FSL R10-3257</strain>
    </source>
</reference>
<gene>
    <name evidence="2" type="ORF">GHO39_16835</name>
    <name evidence="1" type="ORF">GHO40_20820</name>
</gene>
<organism evidence="1 3">
    <name type="scientific">Pseudomonas helleri</name>
    <dbReference type="NCBI Taxonomy" id="1608996"/>
    <lineage>
        <taxon>Bacteria</taxon>
        <taxon>Pseudomonadati</taxon>
        <taxon>Pseudomonadota</taxon>
        <taxon>Gammaproteobacteria</taxon>
        <taxon>Pseudomonadales</taxon>
        <taxon>Pseudomonadaceae</taxon>
        <taxon>Pseudomonas</taxon>
    </lineage>
</organism>
<evidence type="ECO:0000313" key="3">
    <source>
        <dbReference type="Proteomes" id="UP000441404"/>
    </source>
</evidence>
<evidence type="ECO:0008006" key="5">
    <source>
        <dbReference type="Google" id="ProtNLM"/>
    </source>
</evidence>
<dbReference type="NCBIfam" id="TIGR04267">
    <property type="entry name" value="mod_HExxH"/>
    <property type="match status" value="1"/>
</dbReference>
<name>A0A7X1WDB4_9PSED</name>
<comment type="caution">
    <text evidence="1">The sequence shown here is derived from an EMBL/GenBank/DDBJ whole genome shotgun (WGS) entry which is preliminary data.</text>
</comment>
<proteinExistence type="predicted"/>
<dbReference type="InterPro" id="IPR026337">
    <property type="entry name" value="AKG_HExxH"/>
</dbReference>
<evidence type="ECO:0000313" key="2">
    <source>
        <dbReference type="EMBL" id="MQT90786.1"/>
    </source>
</evidence>
<dbReference type="RefSeq" id="WP_153329518.1">
    <property type="nucleotide sequence ID" value="NZ_WIWI01000045.1"/>
</dbReference>
<evidence type="ECO:0000313" key="1">
    <source>
        <dbReference type="EMBL" id="MQT49153.1"/>
    </source>
</evidence>
<protein>
    <recommendedName>
        <fullName evidence="5">HEXXH motif domain-containing protein</fullName>
    </recommendedName>
</protein>